<dbReference type="EMBL" id="CP136924">
    <property type="protein sequence ID" value="WXA03027.1"/>
    <property type="molecule type" value="Genomic_DNA"/>
</dbReference>
<gene>
    <name evidence="2" type="ORF">R3L15_06605</name>
    <name evidence="1" type="ORF">R3L16_00795</name>
</gene>
<dbReference type="AlphaFoldDB" id="A0AAU6PBC0"/>
<accession>A0AAU6PBC0</accession>
<name>A0AAU6PBC0_9FLAO</name>
<evidence type="ECO:0000313" key="1">
    <source>
        <dbReference type="EMBL" id="WXA03027.1"/>
    </source>
</evidence>
<organism evidence="2">
    <name type="scientific">Mangrovimonas cancribranchiae</name>
    <dbReference type="NCBI Taxonomy" id="3080055"/>
    <lineage>
        <taxon>Bacteria</taxon>
        <taxon>Pseudomonadati</taxon>
        <taxon>Bacteroidota</taxon>
        <taxon>Flavobacteriia</taxon>
        <taxon>Flavobacteriales</taxon>
        <taxon>Flavobacteriaceae</taxon>
        <taxon>Mangrovimonas</taxon>
    </lineage>
</organism>
<sequence length="110" mass="12690">MEIKLPFRIGEQYENYEFDLNEGVVVSVNDFEFIKYELTQYSIKKYGIHPSMEVSLYFNADILGIIELTLAKGDDLGFSVLSENVNIISILYADSLITTSITHFKYLKFN</sequence>
<protein>
    <submittedName>
        <fullName evidence="2">Uncharacterized protein</fullName>
    </submittedName>
</protein>
<dbReference type="Proteomes" id="UP001368318">
    <property type="component" value="Chromosome"/>
</dbReference>
<proteinExistence type="predicted"/>
<evidence type="ECO:0000313" key="3">
    <source>
        <dbReference type="Proteomes" id="UP001368318"/>
    </source>
</evidence>
<dbReference type="RefSeq" id="WP_338734008.1">
    <property type="nucleotide sequence ID" value="NZ_CP136924.1"/>
</dbReference>
<dbReference type="EMBL" id="CP136925">
    <property type="protein sequence ID" value="WXA14549.1"/>
    <property type="molecule type" value="Genomic_DNA"/>
</dbReference>
<evidence type="ECO:0000313" key="2">
    <source>
        <dbReference type="EMBL" id="WXA14549.1"/>
    </source>
</evidence>
<reference evidence="2 3" key="1">
    <citation type="submission" date="2023-10" db="EMBL/GenBank/DDBJ databases">
        <title>Culture-based analysis of two novel bacteria associated with mangrove crab gills.</title>
        <authorList>
            <person name="Yang X."/>
            <person name="Garuglieri E."/>
            <person name="Van Goethem M.W."/>
            <person name="Fusi M."/>
            <person name="Marasco R."/>
            <person name="Daffonchio D.G."/>
        </authorList>
    </citation>
    <scope>NUCLEOTIDE SEQUENCE</scope>
    <source>
        <strain evidence="2">UG2-1</strain>
        <strain evidence="1">UG2-2</strain>
        <strain evidence="3">UG2_2</strain>
    </source>
</reference>
<keyword evidence="3" id="KW-1185">Reference proteome</keyword>
<dbReference type="KEGG" id="mcaa:R3L15_06605"/>